<dbReference type="STRING" id="1888891.DSOL_5413"/>
<name>A0A1Q8QBJ3_9FIRM</name>
<gene>
    <name evidence="1" type="ORF">DSOL_5413</name>
</gene>
<dbReference type="EMBL" id="MLBF01000168">
    <property type="protein sequence ID" value="OLN24706.1"/>
    <property type="molecule type" value="Genomic_DNA"/>
</dbReference>
<dbReference type="AlphaFoldDB" id="A0A1Q8QBJ3"/>
<protein>
    <submittedName>
        <fullName evidence="1">Site-specific recombinase</fullName>
    </submittedName>
</protein>
<organism evidence="1 2">
    <name type="scientific">Desulfosporosinus metallidurans</name>
    <dbReference type="NCBI Taxonomy" id="1888891"/>
    <lineage>
        <taxon>Bacteria</taxon>
        <taxon>Bacillati</taxon>
        <taxon>Bacillota</taxon>
        <taxon>Clostridia</taxon>
        <taxon>Eubacteriales</taxon>
        <taxon>Desulfitobacteriaceae</taxon>
        <taxon>Desulfosporosinus</taxon>
    </lineage>
</organism>
<reference evidence="1 2" key="1">
    <citation type="submission" date="2016-09" db="EMBL/GenBank/DDBJ databases">
        <title>Complete genome of Desulfosporosinus sp. OL.</title>
        <authorList>
            <person name="Mardanov A."/>
            <person name="Beletsky A."/>
            <person name="Panova A."/>
            <person name="Karnachuk O."/>
            <person name="Ravin N."/>
        </authorList>
    </citation>
    <scope>NUCLEOTIDE SEQUENCE [LARGE SCALE GENOMIC DNA]</scope>
    <source>
        <strain evidence="1 2">OL</strain>
    </source>
</reference>
<dbReference type="Proteomes" id="UP000186102">
    <property type="component" value="Unassembled WGS sequence"/>
</dbReference>
<accession>A0A1Q8QBJ3</accession>
<keyword evidence="2" id="KW-1185">Reference proteome</keyword>
<proteinExistence type="predicted"/>
<evidence type="ECO:0000313" key="2">
    <source>
        <dbReference type="Proteomes" id="UP000186102"/>
    </source>
</evidence>
<sequence length="129" mass="15062">MDKRLEELKEEMLALVGENAKSGINNIDFDFDKAYEKIAAERKQILNEKNEYTEQLALYDTSRHRVNEMKKFLGDMNCAMTEFDNDLVRRLIQSVKVLSKEKLIITFKSGLQMEQAMEVRDKHQDGRAS</sequence>
<evidence type="ECO:0000313" key="1">
    <source>
        <dbReference type="EMBL" id="OLN24706.1"/>
    </source>
</evidence>
<comment type="caution">
    <text evidence="1">The sequence shown here is derived from an EMBL/GenBank/DDBJ whole genome shotgun (WGS) entry which is preliminary data.</text>
</comment>